<dbReference type="Gene3D" id="3.20.20.300">
    <property type="entry name" value="Glycoside hydrolase, family 3, N-terminal domain"/>
    <property type="match status" value="1"/>
</dbReference>
<protein>
    <submittedName>
        <fullName evidence="5">Beta-N-acetylhexosaminidase</fullName>
    </submittedName>
</protein>
<dbReference type="InterPro" id="IPR036962">
    <property type="entry name" value="Glyco_hydro_3_N_sf"/>
</dbReference>
<reference evidence="5 6" key="1">
    <citation type="submission" date="2018-05" db="EMBL/GenBank/DDBJ databases">
        <title>Paenibacillus flagellatus sp. nov., isolated from selenium mineral soil.</title>
        <authorList>
            <person name="Dai X."/>
        </authorList>
    </citation>
    <scope>NUCLEOTIDE SEQUENCE [LARGE SCALE GENOMIC DNA]</scope>
    <source>
        <strain evidence="5 6">DXL2</strain>
    </source>
</reference>
<dbReference type="PANTHER" id="PTHR30480:SF16">
    <property type="entry name" value="GLYCOSIDE HYDROLASE FAMILY 3 DOMAIN PROTEIN"/>
    <property type="match status" value="1"/>
</dbReference>
<evidence type="ECO:0000256" key="1">
    <source>
        <dbReference type="ARBA" id="ARBA00005336"/>
    </source>
</evidence>
<name>A0A2V5KB76_9BACL</name>
<keyword evidence="2" id="KW-0378">Hydrolase</keyword>
<keyword evidence="3" id="KW-0326">Glycosidase</keyword>
<dbReference type="GO" id="GO:0009254">
    <property type="term" value="P:peptidoglycan turnover"/>
    <property type="evidence" value="ECO:0007669"/>
    <property type="project" value="TreeGrafter"/>
</dbReference>
<feature type="domain" description="Glycoside hydrolase family 3 N-terminal" evidence="4">
    <location>
        <begin position="67"/>
        <end position="391"/>
    </location>
</feature>
<gene>
    <name evidence="5" type="ORF">DLM86_11765</name>
</gene>
<dbReference type="Proteomes" id="UP000247476">
    <property type="component" value="Unassembled WGS sequence"/>
</dbReference>
<comment type="similarity">
    <text evidence="1">Belongs to the glycosyl hydrolase 3 family.</text>
</comment>
<accession>A0A2V5KB76</accession>
<comment type="caution">
    <text evidence="5">The sequence shown here is derived from an EMBL/GenBank/DDBJ whole genome shotgun (WGS) entry which is preliminary data.</text>
</comment>
<dbReference type="EMBL" id="QJVJ01000004">
    <property type="protein sequence ID" value="PYI55193.1"/>
    <property type="molecule type" value="Genomic_DNA"/>
</dbReference>
<dbReference type="AlphaFoldDB" id="A0A2V5KB76"/>
<dbReference type="InterPro" id="IPR001764">
    <property type="entry name" value="Glyco_hydro_3_N"/>
</dbReference>
<proteinExistence type="inferred from homology"/>
<dbReference type="PANTHER" id="PTHR30480">
    <property type="entry name" value="BETA-HEXOSAMINIDASE-RELATED"/>
    <property type="match status" value="1"/>
</dbReference>
<evidence type="ECO:0000259" key="4">
    <source>
        <dbReference type="Pfam" id="PF00933"/>
    </source>
</evidence>
<organism evidence="5 6">
    <name type="scientific">Paenibacillus flagellatus</name>
    <dbReference type="NCBI Taxonomy" id="2211139"/>
    <lineage>
        <taxon>Bacteria</taxon>
        <taxon>Bacillati</taxon>
        <taxon>Bacillota</taxon>
        <taxon>Bacilli</taxon>
        <taxon>Bacillales</taxon>
        <taxon>Paenibacillaceae</taxon>
        <taxon>Paenibacillus</taxon>
    </lineage>
</organism>
<dbReference type="PROSITE" id="PS00775">
    <property type="entry name" value="GLYCOSYL_HYDROL_F3"/>
    <property type="match status" value="1"/>
</dbReference>
<sequence length="421" mass="44509">MGILLGISTRRRDGMRNVRIGVVALALAVTTAGCTGWTSGKDEPGAVTPPPPAAADPIRDRVRAMPLEDKIGQMVFAGVDGTEASAEVRRLIADDRVGGLILYKDNIESVEQTVRLLNGLKEANREAGAGRPPLLLGVDQEGGKVSRLPPQLEPFPSSRDVAKSGDASRARAIGEALGEELSALGFNVDFAPVLDVDSNPRNPVIGSRSFGSSASVVASYGVEEMLGLRSKSVVPVVKHFPGHGDTSVDSHLELPVVNKTADELRKLELVPFAEAIRSKADAVMIAHILLPKVDPDRPASMSPEIVAGLLRGDMGFDGVVMTDDMTMGAILKHHDLGAAAVQSAKAGCDIVLVAHEYANARLVLDALKEAARSGELPAESIDRSVYRILSLKERYGLRDGEVGPVDVAKINAAIRRATAKP</sequence>
<dbReference type="NCBIfam" id="NF003740">
    <property type="entry name" value="PRK05337.1"/>
    <property type="match status" value="1"/>
</dbReference>
<dbReference type="InterPro" id="IPR017853">
    <property type="entry name" value="GH"/>
</dbReference>
<evidence type="ECO:0000256" key="3">
    <source>
        <dbReference type="ARBA" id="ARBA00023295"/>
    </source>
</evidence>
<dbReference type="GO" id="GO:0005975">
    <property type="term" value="P:carbohydrate metabolic process"/>
    <property type="evidence" value="ECO:0007669"/>
    <property type="project" value="InterPro"/>
</dbReference>
<dbReference type="Pfam" id="PF00933">
    <property type="entry name" value="Glyco_hydro_3"/>
    <property type="match status" value="1"/>
</dbReference>
<dbReference type="InterPro" id="IPR019800">
    <property type="entry name" value="Glyco_hydro_3_AS"/>
</dbReference>
<evidence type="ECO:0000313" key="6">
    <source>
        <dbReference type="Proteomes" id="UP000247476"/>
    </source>
</evidence>
<dbReference type="InterPro" id="IPR050226">
    <property type="entry name" value="NagZ_Beta-hexosaminidase"/>
</dbReference>
<evidence type="ECO:0000256" key="2">
    <source>
        <dbReference type="ARBA" id="ARBA00022801"/>
    </source>
</evidence>
<evidence type="ECO:0000313" key="5">
    <source>
        <dbReference type="EMBL" id="PYI55193.1"/>
    </source>
</evidence>
<dbReference type="SUPFAM" id="SSF51445">
    <property type="entry name" value="(Trans)glycosidases"/>
    <property type="match status" value="1"/>
</dbReference>
<dbReference type="GO" id="GO:0004553">
    <property type="term" value="F:hydrolase activity, hydrolyzing O-glycosyl compounds"/>
    <property type="evidence" value="ECO:0007669"/>
    <property type="project" value="InterPro"/>
</dbReference>
<keyword evidence="6" id="KW-1185">Reference proteome</keyword>